<keyword evidence="5" id="KW-0539">Nucleus</keyword>
<reference evidence="9 10" key="1">
    <citation type="submission" date="2024-07" db="EMBL/GenBank/DDBJ databases">
        <title>Draft sequence of the Neodothiora populina.</title>
        <authorList>
            <person name="Drown D.D."/>
            <person name="Schuette U.S."/>
            <person name="Buechlein A.B."/>
            <person name="Rusch D.R."/>
            <person name="Winton L.W."/>
            <person name="Adams G.A."/>
        </authorList>
    </citation>
    <scope>NUCLEOTIDE SEQUENCE [LARGE SCALE GENOMIC DNA]</scope>
    <source>
        <strain evidence="9 10">CPC 39397</strain>
    </source>
</reference>
<comment type="caution">
    <text evidence="9">The sequence shown here is derived from an EMBL/GenBank/DDBJ whole genome shotgun (WGS) entry which is preliminary data.</text>
</comment>
<evidence type="ECO:0000259" key="8">
    <source>
        <dbReference type="Pfam" id="PF12706"/>
    </source>
</evidence>
<accession>A0ABR3PIZ4</accession>
<keyword evidence="3" id="KW-0227">DNA damage</keyword>
<feature type="region of interest" description="Disordered" evidence="6">
    <location>
        <begin position="1"/>
        <end position="42"/>
    </location>
</feature>
<comment type="subcellular location">
    <subcellularLocation>
        <location evidence="1">Nucleus</location>
    </subcellularLocation>
</comment>
<evidence type="ECO:0000256" key="2">
    <source>
        <dbReference type="ARBA" id="ARBA00010304"/>
    </source>
</evidence>
<proteinExistence type="inferred from homology"/>
<dbReference type="Pfam" id="PF07522">
    <property type="entry name" value="DRMBL"/>
    <property type="match status" value="1"/>
</dbReference>
<feature type="domain" description="Metallo-beta-lactamase" evidence="8">
    <location>
        <begin position="423"/>
        <end position="539"/>
    </location>
</feature>
<dbReference type="Proteomes" id="UP001562354">
    <property type="component" value="Unassembled WGS sequence"/>
</dbReference>
<protein>
    <recommendedName>
        <fullName evidence="11">DRMBL-domain-containing protein</fullName>
    </recommendedName>
</protein>
<dbReference type="Gene3D" id="3.60.15.10">
    <property type="entry name" value="Ribonuclease Z/Hydroxyacylglutathione hydrolase-like"/>
    <property type="match status" value="1"/>
</dbReference>
<sequence length="857" mass="94884">MPARKPSTPRQSALPSAGRGSGNVKKSQSQIGAKNKTPAKPNASILSFFKKTDEDQLFVTDLYGNAKAGIKHSDSSAIDLLDEEEDLSNGGVSLPRQESESENRFNENEVPVKRRKVDSPNTTVENTSIDGAHACTPPPPQDTTTGPSHTKKPSGPFMEDSDSDGEDEPEQVQVDIPKTTPKDTPDATIKPEPKEEVDIQRETLASPRPPQLTREATSASGALTETDQFADFEGIEDDFDDDLYDQGEEFVERRYLEQQRRFEMEEAGIEDESFEQEEITIKTEDTTPVEAASCPICNASLDQVSEQDASTHVNSCLDGNPTPLPEKKPSTPILDGAARFKRPPRPPRPGQESPFELGEGAAGGSAFSKLMSGKAEDAAWAAASAAENASRGKPAYTRTCPFYKILPGFNICVDAFRYGAVKGCNAYFLSHFHSDHYIGLTSSWTHGPIYCSKVTANLVKQQLRVDPQYVVSLDWEVPFEVPGTYGVVVTMISANHCPGSSLYLYEKTLAGHTAHKPKLQRVLHCGDFRACPAHLENPLLMPDIVDRVTGKTRQQKIDVCYLDTTYLNPKYAFPSQTEVIKACADMCVSLNKVTPDESDGWEQMKRARAGKGMVKFVQKDSEPKIKQEEDEDSKEDVKVMQNGKLGSEKSRSRLLVVVGTYSIGKERICLGIARALGSKIYAPPSKTRIVRALEDAELEGLMTPNPREAQVHMTPLFEIRADTLDEYLLDYADSFGRCVGFRPSGWQYRPPNSRFVESPSVQTVLHSSNWASHYSMKELVPQRGSTSRASCFGVPYSEHSSFRELTMFCCALRIEKVIPTVNVGSAKSREKMKTWIERWSMDKKKNGLFKLGQGTEW</sequence>
<evidence type="ECO:0000256" key="1">
    <source>
        <dbReference type="ARBA" id="ARBA00004123"/>
    </source>
</evidence>
<feature type="region of interest" description="Disordered" evidence="6">
    <location>
        <begin position="317"/>
        <end position="359"/>
    </location>
</feature>
<comment type="similarity">
    <text evidence="2">Belongs to the DNA repair metallo-beta-lactamase (DRMBL) family.</text>
</comment>
<feature type="compositionally biased region" description="Polar residues" evidence="6">
    <location>
        <begin position="119"/>
        <end position="129"/>
    </location>
</feature>
<dbReference type="SUPFAM" id="SSF56281">
    <property type="entry name" value="Metallo-hydrolase/oxidoreductase"/>
    <property type="match status" value="1"/>
</dbReference>
<dbReference type="InterPro" id="IPR011084">
    <property type="entry name" value="DRMBL"/>
</dbReference>
<dbReference type="Gene3D" id="3.40.50.12650">
    <property type="match status" value="1"/>
</dbReference>
<feature type="domain" description="DNA repair metallo-beta-lactamase" evidence="7">
    <location>
        <begin position="697"/>
        <end position="824"/>
    </location>
</feature>
<dbReference type="PANTHER" id="PTHR23240:SF6">
    <property type="entry name" value="DNA CROSS-LINK REPAIR 1A PROTEIN"/>
    <property type="match status" value="1"/>
</dbReference>
<feature type="region of interest" description="Disordered" evidence="6">
    <location>
        <begin position="81"/>
        <end position="230"/>
    </location>
</feature>
<dbReference type="RefSeq" id="XP_069201994.1">
    <property type="nucleotide sequence ID" value="XM_069347389.1"/>
</dbReference>
<dbReference type="Pfam" id="PF12706">
    <property type="entry name" value="Lactamase_B_2"/>
    <property type="match status" value="1"/>
</dbReference>
<feature type="compositionally biased region" description="Basic and acidic residues" evidence="6">
    <location>
        <begin position="180"/>
        <end position="201"/>
    </location>
</feature>
<organism evidence="9 10">
    <name type="scientific">Neodothiora populina</name>
    <dbReference type="NCBI Taxonomy" id="2781224"/>
    <lineage>
        <taxon>Eukaryota</taxon>
        <taxon>Fungi</taxon>
        <taxon>Dikarya</taxon>
        <taxon>Ascomycota</taxon>
        <taxon>Pezizomycotina</taxon>
        <taxon>Dothideomycetes</taxon>
        <taxon>Dothideomycetidae</taxon>
        <taxon>Dothideales</taxon>
        <taxon>Dothioraceae</taxon>
        <taxon>Neodothiora</taxon>
    </lineage>
</organism>
<evidence type="ECO:0000259" key="7">
    <source>
        <dbReference type="Pfam" id="PF07522"/>
    </source>
</evidence>
<dbReference type="EMBL" id="JBFMKM010000006">
    <property type="protein sequence ID" value="KAL1305721.1"/>
    <property type="molecule type" value="Genomic_DNA"/>
</dbReference>
<dbReference type="InterPro" id="IPR036866">
    <property type="entry name" value="RibonucZ/Hydroxyglut_hydro"/>
</dbReference>
<keyword evidence="4" id="KW-0234">DNA repair</keyword>
<evidence type="ECO:0008006" key="11">
    <source>
        <dbReference type="Google" id="ProtNLM"/>
    </source>
</evidence>
<evidence type="ECO:0000256" key="6">
    <source>
        <dbReference type="SAM" id="MobiDB-lite"/>
    </source>
</evidence>
<feature type="compositionally biased region" description="Basic and acidic residues" evidence="6">
    <location>
        <begin position="97"/>
        <end position="112"/>
    </location>
</feature>
<dbReference type="PANTHER" id="PTHR23240">
    <property type="entry name" value="DNA CROSS-LINK REPAIR PROTEIN PSO2/SNM1-RELATED"/>
    <property type="match status" value="1"/>
</dbReference>
<evidence type="ECO:0000256" key="4">
    <source>
        <dbReference type="ARBA" id="ARBA00023204"/>
    </source>
</evidence>
<feature type="compositionally biased region" description="Polar residues" evidence="6">
    <location>
        <begin position="214"/>
        <end position="227"/>
    </location>
</feature>
<gene>
    <name evidence="9" type="ORF">AAFC00_007308</name>
</gene>
<keyword evidence="10" id="KW-1185">Reference proteome</keyword>
<evidence type="ECO:0000313" key="10">
    <source>
        <dbReference type="Proteomes" id="UP001562354"/>
    </source>
</evidence>
<feature type="compositionally biased region" description="Acidic residues" evidence="6">
    <location>
        <begin position="159"/>
        <end position="170"/>
    </location>
</feature>
<dbReference type="CDD" id="cd16273">
    <property type="entry name" value="SNM1A-1C-like_MBL-fold"/>
    <property type="match status" value="1"/>
</dbReference>
<evidence type="ECO:0000256" key="3">
    <source>
        <dbReference type="ARBA" id="ARBA00022763"/>
    </source>
</evidence>
<dbReference type="InterPro" id="IPR001279">
    <property type="entry name" value="Metallo-B-lactamas"/>
</dbReference>
<evidence type="ECO:0000313" key="9">
    <source>
        <dbReference type="EMBL" id="KAL1305721.1"/>
    </source>
</evidence>
<dbReference type="GeneID" id="95981007"/>
<evidence type="ECO:0000256" key="5">
    <source>
        <dbReference type="ARBA" id="ARBA00023242"/>
    </source>
</evidence>
<name>A0ABR3PIZ4_9PEZI</name>